<reference evidence="1" key="1">
    <citation type="submission" date="2021-09" db="EMBL/GenBank/DDBJ databases">
        <authorList>
            <consortium name="AG Swart"/>
            <person name="Singh M."/>
            <person name="Singh A."/>
            <person name="Seah K."/>
            <person name="Emmerich C."/>
        </authorList>
    </citation>
    <scope>NUCLEOTIDE SEQUENCE</scope>
    <source>
        <strain evidence="1">ATCC30299</strain>
    </source>
</reference>
<name>A0AAU9JVQ4_9CILI</name>
<evidence type="ECO:0000313" key="1">
    <source>
        <dbReference type="EMBL" id="CAG9328984.1"/>
    </source>
</evidence>
<dbReference type="EMBL" id="CAJZBQ010000047">
    <property type="protein sequence ID" value="CAG9328984.1"/>
    <property type="molecule type" value="Genomic_DNA"/>
</dbReference>
<dbReference type="SUPFAM" id="SSF53474">
    <property type="entry name" value="alpha/beta-Hydrolases"/>
    <property type="match status" value="1"/>
</dbReference>
<protein>
    <recommendedName>
        <fullName evidence="3">Serine aminopeptidase S33 domain-containing protein</fullName>
    </recommendedName>
</protein>
<accession>A0AAU9JVQ4</accession>
<dbReference type="AlphaFoldDB" id="A0AAU9JVQ4"/>
<evidence type="ECO:0000313" key="2">
    <source>
        <dbReference type="Proteomes" id="UP001162131"/>
    </source>
</evidence>
<organism evidence="1 2">
    <name type="scientific">Blepharisma stoltei</name>
    <dbReference type="NCBI Taxonomy" id="1481888"/>
    <lineage>
        <taxon>Eukaryota</taxon>
        <taxon>Sar</taxon>
        <taxon>Alveolata</taxon>
        <taxon>Ciliophora</taxon>
        <taxon>Postciliodesmatophora</taxon>
        <taxon>Heterotrichea</taxon>
        <taxon>Heterotrichida</taxon>
        <taxon>Blepharismidae</taxon>
        <taxon>Blepharisma</taxon>
    </lineage>
</organism>
<dbReference type="Proteomes" id="UP001162131">
    <property type="component" value="Unassembled WGS sequence"/>
</dbReference>
<proteinExistence type="predicted"/>
<evidence type="ECO:0008006" key="3">
    <source>
        <dbReference type="Google" id="ProtNLM"/>
    </source>
</evidence>
<keyword evidence="2" id="KW-1185">Reference proteome</keyword>
<sequence>METFINRNGLRLAYKFSIKNPEDKRIYIVCQMVFFDMDSFIYSFISQHLRVNTFRFDFPGNGKSDGKFTYAGHISEAGDIDDAVKFLNSLGYKVEGIIGHSKSAIDAIIYSAIYGQIRQIFAISPKFDMSYIPQYMRENDAIVKANGHIVRYAFGCTREMIDEIMSIDMRYYCRRAQGEFYIIHGSLDEIIPYIDSLQYASALKEKCKGHYTLECDHLLNGALDEVVEIIHHAIEN</sequence>
<dbReference type="InterPro" id="IPR029058">
    <property type="entry name" value="AB_hydrolase_fold"/>
</dbReference>
<gene>
    <name evidence="1" type="ORF">BSTOLATCC_MIC47820</name>
</gene>
<dbReference type="Gene3D" id="3.40.50.1820">
    <property type="entry name" value="alpha/beta hydrolase"/>
    <property type="match status" value="1"/>
</dbReference>
<comment type="caution">
    <text evidence="1">The sequence shown here is derived from an EMBL/GenBank/DDBJ whole genome shotgun (WGS) entry which is preliminary data.</text>
</comment>